<name>A0A1I4R988_9HYPH</name>
<dbReference type="OrthoDB" id="271821at2"/>
<dbReference type="STRING" id="582667.SAMN05192568_10346"/>
<organism evidence="2 3">
    <name type="scientific">Methylobacterium pseudosasicola</name>
    <dbReference type="NCBI Taxonomy" id="582667"/>
    <lineage>
        <taxon>Bacteria</taxon>
        <taxon>Pseudomonadati</taxon>
        <taxon>Pseudomonadota</taxon>
        <taxon>Alphaproteobacteria</taxon>
        <taxon>Hyphomicrobiales</taxon>
        <taxon>Methylobacteriaceae</taxon>
        <taxon>Methylobacterium</taxon>
    </lineage>
</organism>
<sequence length="268" mass="30380">MSFVEILATPTISLGDHSKPSHGNLSKFCLAALNLIFIALMPFIDFPRLPFFAVAPSSSQTSVPARQSAYKRLAHFTGLFTPNGPVYVATMPKLTPEPDLCRPYFQCEVAALECLERARWPHGPICPHCGSTGQHYDLRKTRPGLRKCCERFCRRQFSVKTGTCFNRSHIPTTKILQAIYLVHAHRGKNNIESVRINLKIDWKSAERLFRRVEDGVLRHRIGDTGRNYALMTDKLRNNPSDAVVAEVDEFCFNFSLNALFRLNVRPMS</sequence>
<evidence type="ECO:0000313" key="2">
    <source>
        <dbReference type="EMBL" id="SFM48576.1"/>
    </source>
</evidence>
<dbReference type="Proteomes" id="UP000199048">
    <property type="component" value="Unassembled WGS sequence"/>
</dbReference>
<protein>
    <submittedName>
        <fullName evidence="2">Transposase zinc-ribbon domain-containing protein</fullName>
    </submittedName>
</protein>
<dbReference type="Pfam" id="PF12760">
    <property type="entry name" value="Zn_ribbon_IS1595"/>
    <property type="match status" value="1"/>
</dbReference>
<proteinExistence type="predicted"/>
<keyword evidence="3" id="KW-1185">Reference proteome</keyword>
<accession>A0A1I4R988</accession>
<dbReference type="AlphaFoldDB" id="A0A1I4R988"/>
<dbReference type="EMBL" id="FOTK01000034">
    <property type="protein sequence ID" value="SFM48576.1"/>
    <property type="molecule type" value="Genomic_DNA"/>
</dbReference>
<dbReference type="InterPro" id="IPR024442">
    <property type="entry name" value="Transposase_Zn_ribbon"/>
</dbReference>
<reference evidence="3" key="1">
    <citation type="submission" date="2016-10" db="EMBL/GenBank/DDBJ databases">
        <authorList>
            <person name="Varghese N."/>
            <person name="Submissions S."/>
        </authorList>
    </citation>
    <scope>NUCLEOTIDE SEQUENCE [LARGE SCALE GENOMIC DNA]</scope>
    <source>
        <strain evidence="3">BL36</strain>
    </source>
</reference>
<gene>
    <name evidence="2" type="ORF">SAMN05192568_10346</name>
</gene>
<feature type="domain" description="Transposase zinc-ribbon" evidence="1">
    <location>
        <begin position="108"/>
        <end position="156"/>
    </location>
</feature>
<evidence type="ECO:0000259" key="1">
    <source>
        <dbReference type="Pfam" id="PF12760"/>
    </source>
</evidence>
<evidence type="ECO:0000313" key="3">
    <source>
        <dbReference type="Proteomes" id="UP000199048"/>
    </source>
</evidence>